<accession>A0A0F6CLR2</accession>
<keyword evidence="1" id="KW-1133">Transmembrane helix</keyword>
<keyword evidence="1" id="KW-0472">Membrane</keyword>
<protein>
    <submittedName>
        <fullName evidence="2">Uncharacterized protein</fullName>
    </submittedName>
</protein>
<gene>
    <name evidence="2" type="ORF">GCW_03960</name>
</gene>
<dbReference type="EMBL" id="CP006916">
    <property type="protein sequence ID" value="AHC00035.1"/>
    <property type="molecule type" value="Genomic_DNA"/>
</dbReference>
<dbReference type="HOGENOM" id="CLU_3009417_0_0_14"/>
<organism evidence="2 3">
    <name type="scientific">Mycoplasmoides gallisepticum S6</name>
    <dbReference type="NCBI Taxonomy" id="1006581"/>
    <lineage>
        <taxon>Bacteria</taxon>
        <taxon>Bacillati</taxon>
        <taxon>Mycoplasmatota</taxon>
        <taxon>Mycoplasmoidales</taxon>
        <taxon>Mycoplasmoidaceae</taxon>
        <taxon>Mycoplasmoides</taxon>
    </lineage>
</organism>
<dbReference type="KEGG" id="mgz:GCW_03960"/>
<evidence type="ECO:0000256" key="1">
    <source>
        <dbReference type="SAM" id="Phobius"/>
    </source>
</evidence>
<dbReference type="Proteomes" id="UP000018735">
    <property type="component" value="Chromosome"/>
</dbReference>
<feature type="transmembrane region" description="Helical" evidence="1">
    <location>
        <begin position="9"/>
        <end position="31"/>
    </location>
</feature>
<sequence length="56" mass="5985">MIKAKEIKLLINLVAISTIAIAGSIIAKVILDNSSDKARDLNLIIASRGDKLVLNL</sequence>
<reference evidence="2 3" key="1">
    <citation type="journal article" date="2011" name="PLoS ONE">
        <title>Core proteome of the minimal cell: comparative proteomics of three mollicute species.</title>
        <authorList>
            <person name="Fisunov G.Y."/>
            <person name="Alexeev D.G."/>
            <person name="Bazaleev N.A."/>
            <person name="Ladygina V.G."/>
            <person name="Galyamina M.A."/>
            <person name="Kondratov I.G."/>
            <person name="Zhukova N.A."/>
            <person name="Serebryakova M.V."/>
            <person name="Demina I.A."/>
            <person name="Govorun V.M."/>
        </authorList>
    </citation>
    <scope>NUCLEOTIDE SEQUENCE [LARGE SCALE GENOMIC DNA]</scope>
    <source>
        <strain evidence="2 3">S6</strain>
    </source>
</reference>
<name>A0A0F6CLR2_MYCGL</name>
<dbReference type="AlphaFoldDB" id="A0A0F6CLR2"/>
<dbReference type="RefSeq" id="WP_011883564.1">
    <property type="nucleotide sequence ID" value="NC_023030.2"/>
</dbReference>
<evidence type="ECO:0000313" key="2">
    <source>
        <dbReference type="EMBL" id="AHC00035.1"/>
    </source>
</evidence>
<proteinExistence type="predicted"/>
<evidence type="ECO:0000313" key="3">
    <source>
        <dbReference type="Proteomes" id="UP000018735"/>
    </source>
</evidence>
<keyword evidence="1" id="KW-0812">Transmembrane</keyword>